<dbReference type="PANTHER" id="PTHR13408:SF0">
    <property type="entry name" value="DNA-DIRECTED RNA POLYMERASE III SUBUNIT RPC4"/>
    <property type="match status" value="1"/>
</dbReference>
<protein>
    <submittedName>
        <fullName evidence="6">RNA polymerase III RPC4</fullName>
    </submittedName>
</protein>
<dbReference type="EMBL" id="CACSLK010030184">
    <property type="protein sequence ID" value="CAA0836695.1"/>
    <property type="molecule type" value="Genomic_DNA"/>
</dbReference>
<evidence type="ECO:0000256" key="4">
    <source>
        <dbReference type="ARBA" id="ARBA00023242"/>
    </source>
</evidence>
<organism evidence="6 7">
    <name type="scientific">Striga hermonthica</name>
    <name type="common">Purple witchweed</name>
    <name type="synonym">Buchnera hermonthica</name>
    <dbReference type="NCBI Taxonomy" id="68872"/>
    <lineage>
        <taxon>Eukaryota</taxon>
        <taxon>Viridiplantae</taxon>
        <taxon>Streptophyta</taxon>
        <taxon>Embryophyta</taxon>
        <taxon>Tracheophyta</taxon>
        <taxon>Spermatophyta</taxon>
        <taxon>Magnoliopsida</taxon>
        <taxon>eudicotyledons</taxon>
        <taxon>Gunneridae</taxon>
        <taxon>Pentapetalae</taxon>
        <taxon>asterids</taxon>
        <taxon>lamiids</taxon>
        <taxon>Lamiales</taxon>
        <taxon>Orobanchaceae</taxon>
        <taxon>Buchnereae</taxon>
        <taxon>Striga</taxon>
    </lineage>
</organism>
<comment type="subcellular location">
    <subcellularLocation>
        <location evidence="1">Nucleus</location>
    </subcellularLocation>
</comment>
<dbReference type="GO" id="GO:0003677">
    <property type="term" value="F:DNA binding"/>
    <property type="evidence" value="ECO:0007669"/>
    <property type="project" value="InterPro"/>
</dbReference>
<sequence length="338" mass="37406">MDPDPPPPSAPRKVKFAPKAPARSRTPKPPAAKIEAADDDGDEDEAARRRLSRRINENLSRRNAKAESKSSDQVTFSLNAPLTILRTYGKQYDKSDSADPETLYGTSEAAKTKKEAPDVMQKLDRTISTSGQGFNENYVDFSNSALAVKTKREYKEPWDYHHTYCPITLPWRRPYSGNPEILDKAEFEDASEYDENTVSSASDLGLLDLDDTPGMLLFKFPSNLPLDNSRPPRSSKGKEIAGSSLNQEREHPSEKGCKLEELPEGLMGKMLVYKSGAVKLKLGDVLYDVSPGSDCSFAQRVMTINTANHECCELGELSKRAVVTPDIDSLMDNLIDLG</sequence>
<keyword evidence="4" id="KW-0539">Nucleus</keyword>
<accession>A0A9N7NJS6</accession>
<comment type="caution">
    <text evidence="6">The sequence shown here is derived from an EMBL/GenBank/DDBJ whole genome shotgun (WGS) entry which is preliminary data.</text>
</comment>
<dbReference type="Pfam" id="PF05132">
    <property type="entry name" value="RNA_pol_Rpc4"/>
    <property type="match status" value="1"/>
</dbReference>
<keyword evidence="2" id="KW-0240">DNA-directed RNA polymerase</keyword>
<feature type="region of interest" description="Disordered" evidence="5">
    <location>
        <begin position="227"/>
        <end position="256"/>
    </location>
</feature>
<gene>
    <name evidence="6" type="ORF">SHERM_03759</name>
</gene>
<feature type="compositionally biased region" description="Pro residues" evidence="5">
    <location>
        <begin position="1"/>
        <end position="10"/>
    </location>
</feature>
<evidence type="ECO:0000256" key="5">
    <source>
        <dbReference type="SAM" id="MobiDB-lite"/>
    </source>
</evidence>
<dbReference type="OrthoDB" id="5836119at2759"/>
<name>A0A9N7NJS6_STRHE</name>
<evidence type="ECO:0000256" key="1">
    <source>
        <dbReference type="ARBA" id="ARBA00004123"/>
    </source>
</evidence>
<dbReference type="GO" id="GO:0005666">
    <property type="term" value="C:RNA polymerase III complex"/>
    <property type="evidence" value="ECO:0007669"/>
    <property type="project" value="InterPro"/>
</dbReference>
<dbReference type="AlphaFoldDB" id="A0A9N7NJS6"/>
<feature type="region of interest" description="Disordered" evidence="5">
    <location>
        <begin position="1"/>
        <end position="73"/>
    </location>
</feature>
<feature type="compositionally biased region" description="Basic and acidic residues" evidence="5">
    <location>
        <begin position="247"/>
        <end position="256"/>
    </location>
</feature>
<evidence type="ECO:0000313" key="6">
    <source>
        <dbReference type="EMBL" id="CAA0836695.1"/>
    </source>
</evidence>
<reference evidence="6" key="1">
    <citation type="submission" date="2019-12" db="EMBL/GenBank/DDBJ databases">
        <authorList>
            <person name="Scholes J."/>
        </authorList>
    </citation>
    <scope>NUCLEOTIDE SEQUENCE</scope>
</reference>
<dbReference type="GO" id="GO:0042797">
    <property type="term" value="P:tRNA transcription by RNA polymerase III"/>
    <property type="evidence" value="ECO:0007669"/>
    <property type="project" value="TreeGrafter"/>
</dbReference>
<keyword evidence="3" id="KW-0804">Transcription</keyword>
<keyword evidence="7" id="KW-1185">Reference proteome</keyword>
<feature type="compositionally biased region" description="Basic and acidic residues" evidence="5">
    <location>
        <begin position="54"/>
        <end position="70"/>
    </location>
</feature>
<evidence type="ECO:0000256" key="3">
    <source>
        <dbReference type="ARBA" id="ARBA00023163"/>
    </source>
</evidence>
<evidence type="ECO:0000313" key="7">
    <source>
        <dbReference type="Proteomes" id="UP001153555"/>
    </source>
</evidence>
<proteinExistence type="predicted"/>
<dbReference type="Proteomes" id="UP001153555">
    <property type="component" value="Unassembled WGS sequence"/>
</dbReference>
<dbReference type="InterPro" id="IPR007811">
    <property type="entry name" value="RPC4"/>
</dbReference>
<evidence type="ECO:0000256" key="2">
    <source>
        <dbReference type="ARBA" id="ARBA00022478"/>
    </source>
</evidence>
<dbReference type="PANTHER" id="PTHR13408">
    <property type="entry name" value="DNA-DIRECTED RNA POLYMERASE III"/>
    <property type="match status" value="1"/>
</dbReference>